<comment type="caution">
    <text evidence="1">The sequence shown here is derived from an EMBL/GenBank/DDBJ whole genome shotgun (WGS) entry which is preliminary data.</text>
</comment>
<gene>
    <name evidence="1" type="ORF">I603_0918</name>
</gene>
<dbReference type="InterPro" id="IPR045617">
    <property type="entry name" value="DUF6445"/>
</dbReference>
<accession>A0A1A7BJW6</accession>
<evidence type="ECO:0000313" key="1">
    <source>
        <dbReference type="EMBL" id="OBV11475.1"/>
    </source>
</evidence>
<dbReference type="RefSeq" id="WP_068862650.1">
    <property type="nucleotide sequence ID" value="NZ_LZYB01000002.1"/>
</dbReference>
<protein>
    <submittedName>
        <fullName evidence="1">Uncharacterized protein</fullName>
    </submittedName>
</protein>
<dbReference type="EMBL" id="LZYB01000002">
    <property type="protein sequence ID" value="OBV11475.1"/>
    <property type="molecule type" value="Genomic_DNA"/>
</dbReference>
<dbReference type="AlphaFoldDB" id="A0A1A7BJW6"/>
<organism evidence="1 2">
    <name type="scientific">Erythrobacter dokdonensis DSW-74</name>
    <dbReference type="NCBI Taxonomy" id="1300349"/>
    <lineage>
        <taxon>Bacteria</taxon>
        <taxon>Pseudomonadati</taxon>
        <taxon>Pseudomonadota</taxon>
        <taxon>Alphaproteobacteria</taxon>
        <taxon>Sphingomonadales</taxon>
        <taxon>Erythrobacteraceae</taxon>
        <taxon>Erythrobacter/Porphyrobacter group</taxon>
        <taxon>Erythrobacter</taxon>
    </lineage>
</organism>
<reference evidence="1 2" key="1">
    <citation type="submission" date="2016-06" db="EMBL/GenBank/DDBJ databases">
        <title>Genome sequence of Porphyrobacter dokdonensis DSW-74.</title>
        <authorList>
            <person name="Kim J.F."/>
            <person name="Song J.Y."/>
        </authorList>
    </citation>
    <scope>NUCLEOTIDE SEQUENCE [LARGE SCALE GENOMIC DNA]</scope>
    <source>
        <strain evidence="1 2">DSW-74</strain>
    </source>
</reference>
<keyword evidence="2" id="KW-1185">Reference proteome</keyword>
<dbReference type="PATRIC" id="fig|1300349.4.peg.915"/>
<dbReference type="Pfam" id="PF20043">
    <property type="entry name" value="DUF6445"/>
    <property type="match status" value="1"/>
</dbReference>
<name>A0A1A7BJW6_9SPHN</name>
<dbReference type="Proteomes" id="UP000092484">
    <property type="component" value="Unassembled WGS sequence"/>
</dbReference>
<proteinExistence type="predicted"/>
<dbReference type="STRING" id="1300349.I603_0918"/>
<sequence>MILPDATITVERLGREGEPLVIIDNFTGQPERLRQMGMAAQYHPAGVDYPGLRALADPSYLDLRRELMMQVMSRVFGLTRGVHCEIAAFSLVTLPPEQLSVRQRIPHHDHSDAGRVAIMHYLGGPETGGTAFYRHRRTGFEAITPARESAFAAALAEDEREFGPPPPGYPMGDSAAYEQIGAVEARPDRMALYRGRQLHSGIIPDPAALSEDPGSGRLTVNMFLYGS</sequence>
<evidence type="ECO:0000313" key="2">
    <source>
        <dbReference type="Proteomes" id="UP000092484"/>
    </source>
</evidence>